<dbReference type="Pfam" id="PF00028">
    <property type="entry name" value="Cadherin"/>
    <property type="match status" value="1"/>
</dbReference>
<gene>
    <name evidence="5" type="ORF">FHR70_004756</name>
</gene>
<dbReference type="PRINTS" id="PR00313">
    <property type="entry name" value="CABNDNGRPT"/>
</dbReference>
<sequence length="1161" mass="122057">MATYSIYNNTALSAEGFFPIGVTISQADIAGNGRDYTFTVGGETRIVRVYWNPDTLNIYAIGLYDADEESLGEILETSIPLTAFEAMWFDTAQSGAEVFAFIFSGNDQMDGNDAENTFVPGLGNDEVFGGGDNGINDYDYVNYAADNRQHGITVDLVDGDAEDDVGKVTSRGGAPETDILHSINGVYATRHDDHLIGDDRDNEFWAGLGNDTINSGGGFDVIGYNGPETRTKGIVVEFASDQAGTVVGEDGETDTFSEIEAVYGTQFGDRFTGAEGYQRFRGFAGNDTFDGGEGDDEVDYRNDTRQIDGAGIRVDLSQVEDDGSVLVQGVNGDTDRLFSIEYIRGSRDSDTITGSNGSNRLRGDAGDDGIKGLGGDDRLEGSAGSDTLNGGAGWDTLDGGVGDDVLIGGIGADTDEDYFVGGLGNDTIYGGEVAQDDKPDTNWNDLSYLDSGLSGITVTFADNANRYGSGTVVKPEGGGTDTFYNIHVVRGTNGNDTFIGGESSVSQRFVGYGGADTFVGSKGVNEVDYRAEYRAAPDELKKGMTIDLRGGDTVTVTDLFGDMDTLTRIERIRGTETDDDIFGNDLDNRLRGDNGDDRLTGEDGNDRLEGGAGWDSLDGGSGNDVLIGGVGADTDEDYFVGSTGNDTIYGGEVTEEDNPDTNWNDLGYGSGIFSSIEVVFTPGERYGTGTVVKRGDNGEIVGTDQFFNIHVVRGTSGADKFIGATSPAESPVPQRFIGLAGADVFDGTDGVNEVDYRADYRAAPANLKKGMTIDLSTGNTVTVADLFGDMDTLTRIERIRGTEAADRILGNNLHNRLRGDSGSDTLSGGAGDDTLDGGVGADTAVYSGARSNYHVANNGTTLTIADKVGGEGTDTVIDVEVFNFNGTVLNLAEVINHGSAINLAGGMVFENSKTGEDVGTLSVANPDALSTHTYTLINDAGGRFQLASDNKTIEVKNGLLLDYEQAMTHTVVVRATDQFGKSVDQTLTVVLKDIAKETTAGTSGGDTISGGSSTDNLSGGAGNDSLNGGGGKDKINGGTGNDRIIGGSGQDSLTGGSGKDIFVFANKDTGTSKGTADYITDFSGRGGDKIDLKLIDADVKKKGDQAFSFIGKNAFTKAGQVRYEKTGKDTYVYLNTDSDKAAEGVIKLKGAMDLQKGWFVL</sequence>
<name>A0A7W4VQV7_9HYPH</name>
<dbReference type="GO" id="GO:0005576">
    <property type="term" value="C:extracellular region"/>
    <property type="evidence" value="ECO:0007669"/>
    <property type="project" value="UniProtKB-SubCell"/>
</dbReference>
<evidence type="ECO:0000259" key="4">
    <source>
        <dbReference type="PROSITE" id="PS50268"/>
    </source>
</evidence>
<feature type="region of interest" description="Disordered" evidence="3">
    <location>
        <begin position="1001"/>
        <end position="1052"/>
    </location>
</feature>
<dbReference type="PANTHER" id="PTHR38340:SF1">
    <property type="entry name" value="S-LAYER PROTEIN"/>
    <property type="match status" value="1"/>
</dbReference>
<evidence type="ECO:0000313" key="6">
    <source>
        <dbReference type="Proteomes" id="UP000532010"/>
    </source>
</evidence>
<keyword evidence="6" id="KW-1185">Reference proteome</keyword>
<dbReference type="InterPro" id="IPR001343">
    <property type="entry name" value="Hemolysn_Ca-bd"/>
</dbReference>
<proteinExistence type="predicted"/>
<accession>A0A7W4VQV7</accession>
<feature type="region of interest" description="Disordered" evidence="3">
    <location>
        <begin position="348"/>
        <end position="387"/>
    </location>
</feature>
<dbReference type="AlphaFoldDB" id="A0A7W4VQV7"/>
<protein>
    <submittedName>
        <fullName evidence="5">Ca2+-binding RTX toxin-like protein</fullName>
    </submittedName>
</protein>
<dbReference type="SUPFAM" id="SSF51120">
    <property type="entry name" value="beta-Roll"/>
    <property type="match status" value="5"/>
</dbReference>
<dbReference type="EMBL" id="JACHWB010000012">
    <property type="protein sequence ID" value="MBB3021654.1"/>
    <property type="molecule type" value="Genomic_DNA"/>
</dbReference>
<dbReference type="InterPro" id="IPR002126">
    <property type="entry name" value="Cadherin-like_dom"/>
</dbReference>
<comment type="caution">
    <text evidence="5">The sequence shown here is derived from an EMBL/GenBank/DDBJ whole genome shotgun (WGS) entry which is preliminary data.</text>
</comment>
<dbReference type="Proteomes" id="UP000532010">
    <property type="component" value="Unassembled WGS sequence"/>
</dbReference>
<evidence type="ECO:0000256" key="1">
    <source>
        <dbReference type="ARBA" id="ARBA00004613"/>
    </source>
</evidence>
<dbReference type="SUPFAM" id="SSF49313">
    <property type="entry name" value="Cadherin-like"/>
    <property type="match status" value="1"/>
</dbReference>
<evidence type="ECO:0000256" key="3">
    <source>
        <dbReference type="SAM" id="MobiDB-lite"/>
    </source>
</evidence>
<dbReference type="InterPro" id="IPR018511">
    <property type="entry name" value="Hemolysin-typ_Ca-bd_CS"/>
</dbReference>
<dbReference type="GO" id="GO:0016020">
    <property type="term" value="C:membrane"/>
    <property type="evidence" value="ECO:0007669"/>
    <property type="project" value="InterPro"/>
</dbReference>
<dbReference type="PANTHER" id="PTHR38340">
    <property type="entry name" value="S-LAYER PROTEIN"/>
    <property type="match status" value="1"/>
</dbReference>
<feature type="compositionally biased region" description="Low complexity" evidence="3">
    <location>
        <begin position="1009"/>
        <end position="1018"/>
    </location>
</feature>
<dbReference type="CDD" id="cd11304">
    <property type="entry name" value="Cadherin_repeat"/>
    <property type="match status" value="1"/>
</dbReference>
<dbReference type="RefSeq" id="WP_183454704.1">
    <property type="nucleotide sequence ID" value="NZ_JACHWB010000012.1"/>
</dbReference>
<dbReference type="PROSITE" id="PS50268">
    <property type="entry name" value="CADHERIN_2"/>
    <property type="match status" value="1"/>
</dbReference>
<feature type="region of interest" description="Disordered" evidence="3">
    <location>
        <begin position="582"/>
        <end position="615"/>
    </location>
</feature>
<feature type="compositionally biased region" description="Gly residues" evidence="3">
    <location>
        <begin position="1019"/>
        <end position="1030"/>
    </location>
</feature>
<evidence type="ECO:0000313" key="5">
    <source>
        <dbReference type="EMBL" id="MBB3021654.1"/>
    </source>
</evidence>
<evidence type="ECO:0000256" key="2">
    <source>
        <dbReference type="ARBA" id="ARBA00022525"/>
    </source>
</evidence>
<dbReference type="InterPro" id="IPR011049">
    <property type="entry name" value="Serralysin-like_metalloprot_C"/>
</dbReference>
<feature type="compositionally biased region" description="Basic and acidic residues" evidence="3">
    <location>
        <begin position="361"/>
        <end position="380"/>
    </location>
</feature>
<comment type="subcellular location">
    <subcellularLocation>
        <location evidence="1">Secreted</location>
    </subcellularLocation>
</comment>
<feature type="domain" description="Cadherin" evidence="4">
    <location>
        <begin position="908"/>
        <end position="1003"/>
    </location>
</feature>
<organism evidence="5 6">
    <name type="scientific">Microvirga lupini</name>
    <dbReference type="NCBI Taxonomy" id="420324"/>
    <lineage>
        <taxon>Bacteria</taxon>
        <taxon>Pseudomonadati</taxon>
        <taxon>Pseudomonadota</taxon>
        <taxon>Alphaproteobacteria</taxon>
        <taxon>Hyphomicrobiales</taxon>
        <taxon>Methylobacteriaceae</taxon>
        <taxon>Microvirga</taxon>
    </lineage>
</organism>
<dbReference type="InterPro" id="IPR050557">
    <property type="entry name" value="RTX_toxin/Mannuronan_C5-epim"/>
</dbReference>
<reference evidence="5 6" key="1">
    <citation type="submission" date="2020-08" db="EMBL/GenBank/DDBJ databases">
        <title>The Agave Microbiome: Exploring the role of microbial communities in plant adaptations to desert environments.</title>
        <authorList>
            <person name="Partida-Martinez L.P."/>
        </authorList>
    </citation>
    <scope>NUCLEOTIDE SEQUENCE [LARGE SCALE GENOMIC DNA]</scope>
    <source>
        <strain evidence="5 6">AT3.9</strain>
    </source>
</reference>
<dbReference type="Pfam" id="PF00353">
    <property type="entry name" value="HemolysinCabind"/>
    <property type="match status" value="9"/>
</dbReference>
<feature type="compositionally biased region" description="Basic and acidic residues" evidence="3">
    <location>
        <begin position="586"/>
        <end position="609"/>
    </location>
</feature>
<keyword evidence="2" id="KW-0964">Secreted</keyword>
<dbReference type="Gene3D" id="2.150.10.10">
    <property type="entry name" value="Serralysin-like metalloprotease, C-terminal"/>
    <property type="match status" value="6"/>
</dbReference>
<dbReference type="InterPro" id="IPR015919">
    <property type="entry name" value="Cadherin-like_sf"/>
</dbReference>
<dbReference type="GO" id="GO:0007156">
    <property type="term" value="P:homophilic cell adhesion via plasma membrane adhesion molecules"/>
    <property type="evidence" value="ECO:0007669"/>
    <property type="project" value="InterPro"/>
</dbReference>
<dbReference type="PROSITE" id="PS00330">
    <property type="entry name" value="HEMOLYSIN_CALCIUM"/>
    <property type="match status" value="10"/>
</dbReference>
<dbReference type="GO" id="GO:0005509">
    <property type="term" value="F:calcium ion binding"/>
    <property type="evidence" value="ECO:0007669"/>
    <property type="project" value="InterPro"/>
</dbReference>